<organism evidence="1 2">
    <name type="scientific">Butyricimonas paravirosa</name>
    <dbReference type="NCBI Taxonomy" id="1472417"/>
    <lineage>
        <taxon>Bacteria</taxon>
        <taxon>Pseudomonadati</taxon>
        <taxon>Bacteroidota</taxon>
        <taxon>Bacteroidia</taxon>
        <taxon>Bacteroidales</taxon>
        <taxon>Odoribacteraceae</taxon>
        <taxon>Butyricimonas</taxon>
    </lineage>
</organism>
<gene>
    <name evidence="1" type="ORF">GGR15_004433</name>
</gene>
<reference evidence="1 2" key="1">
    <citation type="submission" date="2020-03" db="EMBL/GenBank/DDBJ databases">
        <title>Genomic Encyclopedia of Type Strains, Phase IV (KMG-IV): sequencing the most valuable type-strain genomes for metagenomic binning, comparative biology and taxonomic classification.</title>
        <authorList>
            <person name="Goeker M."/>
        </authorList>
    </citation>
    <scope>NUCLEOTIDE SEQUENCE [LARGE SCALE GENOMIC DNA]</scope>
    <source>
        <strain evidence="1 2">DSM 105722</strain>
    </source>
</reference>
<evidence type="ECO:0000313" key="1">
    <source>
        <dbReference type="EMBL" id="NJC20770.1"/>
    </source>
</evidence>
<dbReference type="Proteomes" id="UP000576368">
    <property type="component" value="Unassembled WGS sequence"/>
</dbReference>
<name>A0A7X5YGM6_9BACT</name>
<comment type="caution">
    <text evidence="1">The sequence shown here is derived from an EMBL/GenBank/DDBJ whole genome shotgun (WGS) entry which is preliminary data.</text>
</comment>
<evidence type="ECO:0000313" key="2">
    <source>
        <dbReference type="Proteomes" id="UP000576368"/>
    </source>
</evidence>
<dbReference type="EMBL" id="JAATLI010000023">
    <property type="protein sequence ID" value="NJC20770.1"/>
    <property type="molecule type" value="Genomic_DNA"/>
</dbReference>
<protein>
    <submittedName>
        <fullName evidence="1">Uncharacterized protein</fullName>
    </submittedName>
</protein>
<accession>A0A7X5YGM6</accession>
<sequence length="42" mass="5127">MTKLPVTTIKELKCRKYSLGSWSIYNQNQTFSFINRIRYCFF</sequence>
<dbReference type="AlphaFoldDB" id="A0A7X5YGM6"/>
<proteinExistence type="predicted"/>